<evidence type="ECO:0000256" key="5">
    <source>
        <dbReference type="ARBA" id="ARBA00022692"/>
    </source>
</evidence>
<comment type="subcellular location">
    <subcellularLocation>
        <location evidence="8">Cell membrane</location>
        <topology evidence="8">Multi-pass membrane protein</topology>
    </subcellularLocation>
    <subcellularLocation>
        <location evidence="1">Endomembrane system</location>
        <topology evidence="1">Multi-pass membrane protein</topology>
    </subcellularLocation>
</comment>
<evidence type="ECO:0000256" key="8">
    <source>
        <dbReference type="RuleBase" id="RU362101"/>
    </source>
</evidence>
<comment type="caution">
    <text evidence="8">Lacks conserved residue(s) required for the propagation of feature annotation.</text>
</comment>
<reference evidence="9 10" key="1">
    <citation type="submission" date="2024-03" db="EMBL/GenBank/DDBJ databases">
        <title>First Report of Pectobacterium brasiliscabiei causing potato scab in china.</title>
        <authorList>
            <person name="Handique U."/>
        </authorList>
    </citation>
    <scope>NUCLEOTIDE SEQUENCE [LARGE SCALE GENOMIC DNA]</scope>
    <source>
        <strain evidence="9 10">ZRIMU1503</strain>
    </source>
</reference>
<feature type="transmembrane region" description="Helical" evidence="8">
    <location>
        <begin position="111"/>
        <end position="132"/>
    </location>
</feature>
<dbReference type="Pfam" id="PF03824">
    <property type="entry name" value="NicO"/>
    <property type="match status" value="1"/>
</dbReference>
<dbReference type="Proteomes" id="UP001365781">
    <property type="component" value="Unassembled WGS sequence"/>
</dbReference>
<evidence type="ECO:0000256" key="1">
    <source>
        <dbReference type="ARBA" id="ARBA00004127"/>
    </source>
</evidence>
<protein>
    <recommendedName>
        <fullName evidence="8">Nickel/cobalt efflux system</fullName>
    </recommendedName>
</protein>
<accession>A0ABU8GN27</accession>
<evidence type="ECO:0000256" key="3">
    <source>
        <dbReference type="ARBA" id="ARBA00022448"/>
    </source>
</evidence>
<keyword evidence="4" id="KW-0533">Nickel</keyword>
<dbReference type="PANTHER" id="PTHR31611">
    <property type="entry name" value="HIGH-AFFINITY NICKEL TRANSPORT PROTEIN NIC1"/>
    <property type="match status" value="1"/>
</dbReference>
<keyword evidence="5 8" id="KW-0812">Transmembrane</keyword>
<comment type="caution">
    <text evidence="9">The sequence shown here is derived from an EMBL/GenBank/DDBJ whole genome shotgun (WGS) entry which is preliminary data.</text>
</comment>
<dbReference type="PANTHER" id="PTHR31611:SF0">
    <property type="entry name" value="HIGH-AFFINITY NICKEL TRANSPORT PROTEIN NIC1"/>
    <property type="match status" value="1"/>
</dbReference>
<dbReference type="InterPro" id="IPR011541">
    <property type="entry name" value="Ni/Co_transpt_high_affinity"/>
</dbReference>
<keyword evidence="6 8" id="KW-1133">Transmembrane helix</keyword>
<dbReference type="InterPro" id="IPR004688">
    <property type="entry name" value="Ni/Co_transpt"/>
</dbReference>
<comment type="similarity">
    <text evidence="2 8">Belongs to the NiCoT transporter (TC 2.A.52) family.</text>
</comment>
<keyword evidence="7 8" id="KW-0472">Membrane</keyword>
<evidence type="ECO:0000256" key="7">
    <source>
        <dbReference type="ARBA" id="ARBA00023136"/>
    </source>
</evidence>
<evidence type="ECO:0000313" key="9">
    <source>
        <dbReference type="EMBL" id="MEI5614609.1"/>
    </source>
</evidence>
<sequence length="333" mass="35369">MIALLHIVGWTLNRAAVADGATSASFLGTGLLAYVLGIRHAFDADHIAAIDDTTRLMVQRGRKPTGVGFFFSMGHSSVVLLMTVAVALLAGTASQSDFTRLRELGGTVSTVVALVFLTLVAVLNSLALSGVVKCWRELRRGRLPLGEVEQHLHNRGAINRLLTGRARALIRSSWHMFPVGFLFGLGLETASEITLLTLSAATVQGGSVPWAATLSLPLLFAAGMSLCDTLDSLLMTRAYSWSAHNPARRLYYNMATTWATVFVAAFIAAVYLAGILSEDAGVPGLAGFASLADHFEFLGYVTVGCFAATWLGATLVWRLGGFEKAAPDALTAP</sequence>
<evidence type="ECO:0000256" key="4">
    <source>
        <dbReference type="ARBA" id="ARBA00022596"/>
    </source>
</evidence>
<dbReference type="EMBL" id="JBBAYM010000030">
    <property type="protein sequence ID" value="MEI5614609.1"/>
    <property type="molecule type" value="Genomic_DNA"/>
</dbReference>
<evidence type="ECO:0000256" key="6">
    <source>
        <dbReference type="ARBA" id="ARBA00022989"/>
    </source>
</evidence>
<organism evidence="9 10">
    <name type="scientific">Streptomyces brasiliscabiei</name>
    <dbReference type="NCBI Taxonomy" id="2736302"/>
    <lineage>
        <taxon>Bacteria</taxon>
        <taxon>Bacillati</taxon>
        <taxon>Actinomycetota</taxon>
        <taxon>Actinomycetes</taxon>
        <taxon>Kitasatosporales</taxon>
        <taxon>Streptomycetaceae</taxon>
        <taxon>Streptomyces</taxon>
    </lineage>
</organism>
<feature type="transmembrane region" description="Helical" evidence="8">
    <location>
        <begin position="297"/>
        <end position="317"/>
    </location>
</feature>
<keyword evidence="3 8" id="KW-0813">Transport</keyword>
<evidence type="ECO:0000256" key="2">
    <source>
        <dbReference type="ARBA" id="ARBA00010892"/>
    </source>
</evidence>
<dbReference type="RefSeq" id="WP_336556460.1">
    <property type="nucleotide sequence ID" value="NZ_JBBAYM010000030.1"/>
</dbReference>
<feature type="transmembrane region" description="Helical" evidence="8">
    <location>
        <begin position="250"/>
        <end position="277"/>
    </location>
</feature>
<evidence type="ECO:0000313" key="10">
    <source>
        <dbReference type="Proteomes" id="UP001365781"/>
    </source>
</evidence>
<gene>
    <name evidence="9" type="ORF">WB403_36310</name>
</gene>
<proteinExistence type="inferred from homology"/>
<feature type="transmembrane region" description="Helical" evidence="8">
    <location>
        <begin position="67"/>
        <end position="91"/>
    </location>
</feature>
<name>A0ABU8GN27_9ACTN</name>
<keyword evidence="10" id="KW-1185">Reference proteome</keyword>
<dbReference type="NCBIfam" id="TIGR00802">
    <property type="entry name" value="nico"/>
    <property type="match status" value="1"/>
</dbReference>